<dbReference type="CDD" id="cd04322">
    <property type="entry name" value="LysRS_N"/>
    <property type="match status" value="1"/>
</dbReference>
<evidence type="ECO:0000256" key="9">
    <source>
        <dbReference type="HAMAP-Rule" id="MF_00252"/>
    </source>
</evidence>
<dbReference type="SUPFAM" id="SSF50249">
    <property type="entry name" value="Nucleic acid-binding proteins"/>
    <property type="match status" value="1"/>
</dbReference>
<dbReference type="PANTHER" id="PTHR42918">
    <property type="entry name" value="LYSYL-TRNA SYNTHETASE"/>
    <property type="match status" value="1"/>
</dbReference>
<comment type="subunit">
    <text evidence="9">Homodimer.</text>
</comment>
<feature type="binding site" evidence="9">
    <location>
        <position position="401"/>
    </location>
    <ligand>
        <name>Mg(2+)</name>
        <dbReference type="ChEBI" id="CHEBI:18420"/>
        <label>1</label>
    </ligand>
</feature>
<dbReference type="NCBIfam" id="NF001756">
    <property type="entry name" value="PRK00484.1"/>
    <property type="match status" value="1"/>
</dbReference>
<dbReference type="GO" id="GO:0004824">
    <property type="term" value="F:lysine-tRNA ligase activity"/>
    <property type="evidence" value="ECO:0007669"/>
    <property type="project" value="UniProtKB-UniRule"/>
</dbReference>
<evidence type="ECO:0000256" key="6">
    <source>
        <dbReference type="ARBA" id="ARBA00022917"/>
    </source>
</evidence>
<dbReference type="InterPro" id="IPR006195">
    <property type="entry name" value="aa-tRNA-synth_II"/>
</dbReference>
<dbReference type="InterPro" id="IPR018149">
    <property type="entry name" value="Lys-tRNA-synth_II_C"/>
</dbReference>
<keyword evidence="6 9" id="KW-0648">Protein biosynthesis</keyword>
<dbReference type="InterPro" id="IPR044136">
    <property type="entry name" value="Lys-tRNA-ligase_II_N"/>
</dbReference>
<comment type="cofactor">
    <cofactor evidence="9 10">
        <name>Mg(2+)</name>
        <dbReference type="ChEBI" id="CHEBI:18420"/>
    </cofactor>
    <text evidence="9 10">Binds 3 Mg(2+) ions per subunit.</text>
</comment>
<dbReference type="PROSITE" id="PS50862">
    <property type="entry name" value="AA_TRNA_LIGASE_II"/>
    <property type="match status" value="1"/>
</dbReference>
<dbReference type="PANTHER" id="PTHR42918:SF15">
    <property type="entry name" value="LYSINE--TRNA LIGASE, CHLOROPLASTIC_MITOCHONDRIAL"/>
    <property type="match status" value="1"/>
</dbReference>
<gene>
    <name evidence="9 12" type="primary">lysS</name>
    <name evidence="12" type="ORF">E6K76_01750</name>
</gene>
<dbReference type="InterPro" id="IPR004364">
    <property type="entry name" value="Aa-tRNA-synt_II"/>
</dbReference>
<comment type="subcellular location">
    <subcellularLocation>
        <location evidence="9">Cytoplasm</location>
    </subcellularLocation>
</comment>
<dbReference type="SUPFAM" id="SSF55681">
    <property type="entry name" value="Class II aaRS and biotin synthetases"/>
    <property type="match status" value="1"/>
</dbReference>
<evidence type="ECO:0000313" key="12">
    <source>
        <dbReference type="EMBL" id="TMQ60385.1"/>
    </source>
</evidence>
<dbReference type="CDD" id="cd00775">
    <property type="entry name" value="LysRS_core"/>
    <property type="match status" value="1"/>
</dbReference>
<evidence type="ECO:0000259" key="11">
    <source>
        <dbReference type="PROSITE" id="PS50862"/>
    </source>
</evidence>
<evidence type="ECO:0000256" key="4">
    <source>
        <dbReference type="ARBA" id="ARBA00022741"/>
    </source>
</evidence>
<evidence type="ECO:0000256" key="5">
    <source>
        <dbReference type="ARBA" id="ARBA00022840"/>
    </source>
</evidence>
<evidence type="ECO:0000256" key="8">
    <source>
        <dbReference type="ARBA" id="ARBA00048573"/>
    </source>
</evidence>
<dbReference type="NCBIfam" id="TIGR00499">
    <property type="entry name" value="lysS_bact"/>
    <property type="match status" value="1"/>
</dbReference>
<feature type="domain" description="Aminoacyl-transfer RNA synthetases class-II family profile" evidence="11">
    <location>
        <begin position="165"/>
        <end position="482"/>
    </location>
</feature>
<dbReference type="Proteomes" id="UP000316852">
    <property type="component" value="Unassembled WGS sequence"/>
</dbReference>
<keyword evidence="4 9" id="KW-0547">Nucleotide-binding</keyword>
<feature type="binding site" evidence="9">
    <location>
        <position position="394"/>
    </location>
    <ligand>
        <name>Mg(2+)</name>
        <dbReference type="ChEBI" id="CHEBI:18420"/>
        <label>1</label>
    </ligand>
</feature>
<keyword evidence="9 10" id="KW-0460">Magnesium</keyword>
<dbReference type="GO" id="GO:0005829">
    <property type="term" value="C:cytosol"/>
    <property type="evidence" value="ECO:0007669"/>
    <property type="project" value="TreeGrafter"/>
</dbReference>
<dbReference type="InterPro" id="IPR012340">
    <property type="entry name" value="NA-bd_OB-fold"/>
</dbReference>
<organism evidence="12 13">
    <name type="scientific">Eiseniibacteriota bacterium</name>
    <dbReference type="NCBI Taxonomy" id="2212470"/>
    <lineage>
        <taxon>Bacteria</taxon>
        <taxon>Candidatus Eiseniibacteriota</taxon>
    </lineage>
</organism>
<comment type="caution">
    <text evidence="12">The sequence shown here is derived from an EMBL/GenBank/DDBJ whole genome shotgun (WGS) entry which is preliminary data.</text>
</comment>
<proteinExistence type="inferred from homology"/>
<dbReference type="InterPro" id="IPR002313">
    <property type="entry name" value="Lys-tRNA-ligase_II"/>
</dbReference>
<dbReference type="Gene3D" id="3.30.930.10">
    <property type="entry name" value="Bira Bifunctional Protein, Domain 2"/>
    <property type="match status" value="1"/>
</dbReference>
<evidence type="ECO:0000256" key="10">
    <source>
        <dbReference type="RuleBase" id="RU000336"/>
    </source>
</evidence>
<comment type="catalytic activity">
    <reaction evidence="8 9 10">
        <text>tRNA(Lys) + L-lysine + ATP = L-lysyl-tRNA(Lys) + AMP + diphosphate</text>
        <dbReference type="Rhea" id="RHEA:20792"/>
        <dbReference type="Rhea" id="RHEA-COMP:9696"/>
        <dbReference type="Rhea" id="RHEA-COMP:9697"/>
        <dbReference type="ChEBI" id="CHEBI:30616"/>
        <dbReference type="ChEBI" id="CHEBI:32551"/>
        <dbReference type="ChEBI" id="CHEBI:33019"/>
        <dbReference type="ChEBI" id="CHEBI:78442"/>
        <dbReference type="ChEBI" id="CHEBI:78529"/>
        <dbReference type="ChEBI" id="CHEBI:456215"/>
        <dbReference type="EC" id="6.1.1.6"/>
    </reaction>
</comment>
<dbReference type="EMBL" id="VBOW01000014">
    <property type="protein sequence ID" value="TMQ60385.1"/>
    <property type="molecule type" value="Genomic_DNA"/>
</dbReference>
<keyword evidence="5 9" id="KW-0067">ATP-binding</keyword>
<dbReference type="InterPro" id="IPR045864">
    <property type="entry name" value="aa-tRNA-synth_II/BPL/LPL"/>
</dbReference>
<comment type="similarity">
    <text evidence="1 9">Belongs to the class-II aminoacyl-tRNA synthetase family.</text>
</comment>
<feature type="binding site" evidence="9">
    <location>
        <position position="401"/>
    </location>
    <ligand>
        <name>Mg(2+)</name>
        <dbReference type="ChEBI" id="CHEBI:18420"/>
        <label>2</label>
    </ligand>
</feature>
<dbReference type="Pfam" id="PF00152">
    <property type="entry name" value="tRNA-synt_2"/>
    <property type="match status" value="1"/>
</dbReference>
<accession>A0A538T9S5</accession>
<keyword evidence="9" id="KW-0963">Cytoplasm</keyword>
<dbReference type="GO" id="GO:0006430">
    <property type="term" value="P:lysyl-tRNA aminoacylation"/>
    <property type="evidence" value="ECO:0007669"/>
    <property type="project" value="UniProtKB-UniRule"/>
</dbReference>
<dbReference type="InterPro" id="IPR004365">
    <property type="entry name" value="NA-bd_OB_tRNA"/>
</dbReference>
<dbReference type="Pfam" id="PF01336">
    <property type="entry name" value="tRNA_anti-codon"/>
    <property type="match status" value="1"/>
</dbReference>
<evidence type="ECO:0000256" key="3">
    <source>
        <dbReference type="ARBA" id="ARBA00022723"/>
    </source>
</evidence>
<dbReference type="Gene3D" id="2.40.50.140">
    <property type="entry name" value="Nucleic acid-binding proteins"/>
    <property type="match status" value="1"/>
</dbReference>
<protein>
    <recommendedName>
        <fullName evidence="9">Lysine--tRNA ligase</fullName>
        <ecNumber evidence="9">6.1.1.6</ecNumber>
    </recommendedName>
    <alternativeName>
        <fullName evidence="9">Lysyl-tRNA synthetase</fullName>
        <shortName evidence="9">LysRS</shortName>
    </alternativeName>
</protein>
<name>A0A538T9S5_UNCEI</name>
<evidence type="ECO:0000256" key="1">
    <source>
        <dbReference type="ARBA" id="ARBA00008226"/>
    </source>
</evidence>
<dbReference type="GO" id="GO:0000287">
    <property type="term" value="F:magnesium ion binding"/>
    <property type="evidence" value="ECO:0007669"/>
    <property type="project" value="UniProtKB-UniRule"/>
</dbReference>
<evidence type="ECO:0000256" key="2">
    <source>
        <dbReference type="ARBA" id="ARBA00022598"/>
    </source>
</evidence>
<evidence type="ECO:0000256" key="7">
    <source>
        <dbReference type="ARBA" id="ARBA00023146"/>
    </source>
</evidence>
<keyword evidence="3 9" id="KW-0479">Metal-binding</keyword>
<keyword evidence="7 9" id="KW-0030">Aminoacyl-tRNA synthetase</keyword>
<sequence>MVSVQETRRSKLDALIQRGIQPYAYRFDVTHGSAAIQARHAELEQSGERVRFAGRLMTKRGHGKAAFAHVKDKEGLQQIYFREDVLGPDTFAQAMELDLGDWVGVEGRVFLTKTGEITIRAERVELLAKSLRPLPEKWHGLTDVEIRYRQRYTDLIVNDEVRAVFRARAAIIRSLRASLESRGFLEVETPALQPLYGGASARPFVTHHHALDMKLYLRIADELYLKRLIVGGLERVYEISKDFRNEGMDRTHNPEFTMLEFYQAFADYEDMLESTQAILIESVRAVHPSLKIVFDGTPIDFTPPWRRLTVREAAQKGLGVSELPSDERSLRDLARRAHVALDPSFGYGRILDEIVSVKVQPELRNPTFLVDHPRETSPLAKAKRGHPDLVERFELIVAGMEVANAFSEQNDPLEQRRAFEQQATLRERGDEEAQMLDTDYLRALEMGMPPTGGVGVGVDRLVMILTDSRSIRDVILFPHMRPEDGDED</sequence>
<dbReference type="HAMAP" id="MF_00252">
    <property type="entry name" value="Lys_tRNA_synth_class2"/>
    <property type="match status" value="1"/>
</dbReference>
<dbReference type="AlphaFoldDB" id="A0A538T9S5"/>
<dbReference type="GO" id="GO:0005524">
    <property type="term" value="F:ATP binding"/>
    <property type="evidence" value="ECO:0007669"/>
    <property type="project" value="UniProtKB-UniRule"/>
</dbReference>
<keyword evidence="2 9" id="KW-0436">Ligase</keyword>
<reference evidence="12 13" key="1">
    <citation type="journal article" date="2019" name="Nat. Microbiol.">
        <title>Mediterranean grassland soil C-N compound turnover is dependent on rainfall and depth, and is mediated by genomically divergent microorganisms.</title>
        <authorList>
            <person name="Diamond S."/>
            <person name="Andeer P.F."/>
            <person name="Li Z."/>
            <person name="Crits-Christoph A."/>
            <person name="Burstein D."/>
            <person name="Anantharaman K."/>
            <person name="Lane K.R."/>
            <person name="Thomas B.C."/>
            <person name="Pan C."/>
            <person name="Northen T.R."/>
            <person name="Banfield J.F."/>
        </authorList>
    </citation>
    <scope>NUCLEOTIDE SEQUENCE [LARGE SCALE GENOMIC DNA]</scope>
    <source>
        <strain evidence="12">WS_6</strain>
    </source>
</reference>
<evidence type="ECO:0000313" key="13">
    <source>
        <dbReference type="Proteomes" id="UP000316852"/>
    </source>
</evidence>
<dbReference type="GO" id="GO:0000049">
    <property type="term" value="F:tRNA binding"/>
    <property type="evidence" value="ECO:0007669"/>
    <property type="project" value="TreeGrafter"/>
</dbReference>
<dbReference type="EC" id="6.1.1.6" evidence="9"/>
<dbReference type="PRINTS" id="PR00982">
    <property type="entry name" value="TRNASYNTHLYS"/>
</dbReference>
<dbReference type="FunFam" id="2.40.50.140:FF:000024">
    <property type="entry name" value="Lysine--tRNA ligase"/>
    <property type="match status" value="1"/>
</dbReference>